<sequence length="34" mass="3958">MQTTRAAPSRDNWNGLTNDDLFMWDSIFLQVDAK</sequence>
<gene>
    <name evidence="1" type="ORF">SMN809_LOCUS83621</name>
</gene>
<protein>
    <submittedName>
        <fullName evidence="1">Uncharacterized protein</fullName>
    </submittedName>
</protein>
<accession>A0A8S3K3J9</accession>
<proteinExistence type="predicted"/>
<dbReference type="AlphaFoldDB" id="A0A8S3K3J9"/>
<feature type="non-terminal residue" evidence="1">
    <location>
        <position position="34"/>
    </location>
</feature>
<dbReference type="Proteomes" id="UP000676336">
    <property type="component" value="Unassembled WGS sequence"/>
</dbReference>
<organism evidence="1 2">
    <name type="scientific">Rotaria magnacalcarata</name>
    <dbReference type="NCBI Taxonomy" id="392030"/>
    <lineage>
        <taxon>Eukaryota</taxon>
        <taxon>Metazoa</taxon>
        <taxon>Spiralia</taxon>
        <taxon>Gnathifera</taxon>
        <taxon>Rotifera</taxon>
        <taxon>Eurotatoria</taxon>
        <taxon>Bdelloidea</taxon>
        <taxon>Philodinida</taxon>
        <taxon>Philodinidae</taxon>
        <taxon>Rotaria</taxon>
    </lineage>
</organism>
<name>A0A8S3K3J9_9BILA</name>
<evidence type="ECO:0000313" key="2">
    <source>
        <dbReference type="Proteomes" id="UP000676336"/>
    </source>
</evidence>
<evidence type="ECO:0000313" key="1">
    <source>
        <dbReference type="EMBL" id="CAF5224052.1"/>
    </source>
</evidence>
<dbReference type="EMBL" id="CAJOBI010356288">
    <property type="protein sequence ID" value="CAF5224052.1"/>
    <property type="molecule type" value="Genomic_DNA"/>
</dbReference>
<reference evidence="1" key="1">
    <citation type="submission" date="2021-02" db="EMBL/GenBank/DDBJ databases">
        <authorList>
            <person name="Nowell W R."/>
        </authorList>
    </citation>
    <scope>NUCLEOTIDE SEQUENCE</scope>
</reference>
<comment type="caution">
    <text evidence="1">The sequence shown here is derived from an EMBL/GenBank/DDBJ whole genome shotgun (WGS) entry which is preliminary data.</text>
</comment>